<organism evidence="1 2">
    <name type="scientific">Cardiocondyla obscurior</name>
    <dbReference type="NCBI Taxonomy" id="286306"/>
    <lineage>
        <taxon>Eukaryota</taxon>
        <taxon>Metazoa</taxon>
        <taxon>Ecdysozoa</taxon>
        <taxon>Arthropoda</taxon>
        <taxon>Hexapoda</taxon>
        <taxon>Insecta</taxon>
        <taxon>Pterygota</taxon>
        <taxon>Neoptera</taxon>
        <taxon>Endopterygota</taxon>
        <taxon>Hymenoptera</taxon>
        <taxon>Apocrita</taxon>
        <taxon>Aculeata</taxon>
        <taxon>Formicoidea</taxon>
        <taxon>Formicidae</taxon>
        <taxon>Myrmicinae</taxon>
        <taxon>Cardiocondyla</taxon>
    </lineage>
</organism>
<accession>A0AAW2FXA1</accession>
<comment type="caution">
    <text evidence="1">The sequence shown here is derived from an EMBL/GenBank/DDBJ whole genome shotgun (WGS) entry which is preliminary data.</text>
</comment>
<name>A0AAW2FXA1_9HYME</name>
<dbReference type="EMBL" id="JADYXP020000007">
    <property type="protein sequence ID" value="KAL0120418.1"/>
    <property type="molecule type" value="Genomic_DNA"/>
</dbReference>
<keyword evidence="2" id="KW-1185">Reference proteome</keyword>
<evidence type="ECO:0000313" key="1">
    <source>
        <dbReference type="EMBL" id="KAL0120418.1"/>
    </source>
</evidence>
<gene>
    <name evidence="1" type="ORF">PUN28_008245</name>
</gene>
<protein>
    <submittedName>
        <fullName evidence="1">Uncharacterized protein</fullName>
    </submittedName>
</protein>
<reference evidence="1 2" key="1">
    <citation type="submission" date="2023-03" db="EMBL/GenBank/DDBJ databases">
        <title>High recombination rates correlate with genetic variation in Cardiocondyla obscurior ants.</title>
        <authorList>
            <person name="Errbii M."/>
        </authorList>
    </citation>
    <scope>NUCLEOTIDE SEQUENCE [LARGE SCALE GENOMIC DNA]</scope>
    <source>
        <strain evidence="1">Alpha-2009</strain>
        <tissue evidence="1">Whole body</tissue>
    </source>
</reference>
<evidence type="ECO:0000313" key="2">
    <source>
        <dbReference type="Proteomes" id="UP001430953"/>
    </source>
</evidence>
<dbReference type="Proteomes" id="UP001430953">
    <property type="component" value="Unassembled WGS sequence"/>
</dbReference>
<sequence length="92" mass="10956">MQKRSCTRDTAAFLILLIRYFIRRRHSYVELSRAISQAIQLPFVYLSIDWRKCFSNNLLQFYENVKAFHLAGIKLCENYHQQFLVLLELSGP</sequence>
<proteinExistence type="predicted"/>
<dbReference type="AlphaFoldDB" id="A0AAW2FXA1"/>